<organism evidence="3 4">
    <name type="scientific">Nocardia arthritidis</name>
    <dbReference type="NCBI Taxonomy" id="228602"/>
    <lineage>
        <taxon>Bacteria</taxon>
        <taxon>Bacillati</taxon>
        <taxon>Actinomycetota</taxon>
        <taxon>Actinomycetes</taxon>
        <taxon>Mycobacteriales</taxon>
        <taxon>Nocardiaceae</taxon>
        <taxon>Nocardia</taxon>
    </lineage>
</organism>
<dbReference type="Proteomes" id="UP000503540">
    <property type="component" value="Chromosome"/>
</dbReference>
<protein>
    <submittedName>
        <fullName evidence="3">Sirohydrochlorin chelatase</fullName>
    </submittedName>
</protein>
<gene>
    <name evidence="3" type="ORF">F5544_12095</name>
</gene>
<keyword evidence="4" id="KW-1185">Reference proteome</keyword>
<dbReference type="GO" id="GO:0046872">
    <property type="term" value="F:metal ion binding"/>
    <property type="evidence" value="ECO:0007669"/>
    <property type="project" value="UniProtKB-KW"/>
</dbReference>
<reference evidence="3 4" key="1">
    <citation type="journal article" date="2019" name="ACS Chem. Biol.">
        <title>Identification and Mobilization of a Cryptic Antibiotic Biosynthesis Gene Locus from a Human-Pathogenic Nocardia Isolate.</title>
        <authorList>
            <person name="Herisse M."/>
            <person name="Ishida K."/>
            <person name="Porter J.L."/>
            <person name="Howden B."/>
            <person name="Hertweck C."/>
            <person name="Stinear T.P."/>
            <person name="Pidot S.J."/>
        </authorList>
    </citation>
    <scope>NUCLEOTIDE SEQUENCE [LARGE SCALE GENOMIC DNA]</scope>
    <source>
        <strain evidence="3 4">AUSMDU00012717</strain>
    </source>
</reference>
<accession>A0A6G9YB07</accession>
<proteinExistence type="predicted"/>
<dbReference type="InterPro" id="IPR050963">
    <property type="entry name" value="Sirohydro_Cobaltochel/CbiX"/>
</dbReference>
<keyword evidence="2" id="KW-0456">Lyase</keyword>
<dbReference type="InterPro" id="IPR002762">
    <property type="entry name" value="CbiX-like"/>
</dbReference>
<evidence type="ECO:0000256" key="2">
    <source>
        <dbReference type="ARBA" id="ARBA00023239"/>
    </source>
</evidence>
<dbReference type="PANTHER" id="PTHR33542:SF5">
    <property type="entry name" value="FERROCHELATASE CHE1"/>
    <property type="match status" value="1"/>
</dbReference>
<dbReference type="KEGG" id="nah:F5544_12095"/>
<sequence length="357" mass="36644">MDWAPMFPAASGAFGAVPSRFDTAPRLGTAQRPGLVTPRNTLAPVAAVTKPITSRPDAAASIDTTEAATAGDVPALIAVAHGSRDPRSAATMAAVVADIAAARPGIDVRLAFLDLNAPSVDQVIDAVAAQGHTRAVVVPLLLGSAFHARVDLPGILDAARSRHPLLRLTQADVLGPDPRLVRALRDRVVDIIAAQQHSYGPETGTPVDSVGPRETDARPLLSAAQPMPTELELLAAGHSAGSIGVAVAAVGSSSAAANARTAAVARRLAAITGWHTDICFATTEPSLPQAISRLTTRGATHLLVAPWFLAPGLLTDRLLSAAPNIPHANAIGPHPALTEIVLDRYAAAIPTILARTA</sequence>
<dbReference type="GO" id="GO:0016829">
    <property type="term" value="F:lyase activity"/>
    <property type="evidence" value="ECO:0007669"/>
    <property type="project" value="UniProtKB-KW"/>
</dbReference>
<name>A0A6G9YB07_9NOCA</name>
<dbReference type="SUPFAM" id="SSF53800">
    <property type="entry name" value="Chelatase"/>
    <property type="match status" value="2"/>
</dbReference>
<dbReference type="PANTHER" id="PTHR33542">
    <property type="entry name" value="SIROHYDROCHLORIN FERROCHELATASE, CHLOROPLASTIC"/>
    <property type="match status" value="1"/>
</dbReference>
<evidence type="ECO:0000313" key="4">
    <source>
        <dbReference type="Proteomes" id="UP000503540"/>
    </source>
</evidence>
<dbReference type="AlphaFoldDB" id="A0A6G9YB07"/>
<evidence type="ECO:0000313" key="3">
    <source>
        <dbReference type="EMBL" id="QIS10310.1"/>
    </source>
</evidence>
<dbReference type="EMBL" id="CP046172">
    <property type="protein sequence ID" value="QIS10310.1"/>
    <property type="molecule type" value="Genomic_DNA"/>
</dbReference>
<dbReference type="Pfam" id="PF01903">
    <property type="entry name" value="CbiX"/>
    <property type="match status" value="2"/>
</dbReference>
<dbReference type="CDD" id="cd03416">
    <property type="entry name" value="CbiX_SirB_N"/>
    <property type="match status" value="1"/>
</dbReference>
<evidence type="ECO:0000256" key="1">
    <source>
        <dbReference type="ARBA" id="ARBA00022723"/>
    </source>
</evidence>
<dbReference type="Gene3D" id="3.40.50.1400">
    <property type="match status" value="2"/>
</dbReference>
<keyword evidence="1" id="KW-0479">Metal-binding</keyword>